<organism evidence="2 3">
    <name type="scientific">Cyclobacterium lianum</name>
    <dbReference type="NCBI Taxonomy" id="388280"/>
    <lineage>
        <taxon>Bacteria</taxon>
        <taxon>Pseudomonadati</taxon>
        <taxon>Bacteroidota</taxon>
        <taxon>Cytophagia</taxon>
        <taxon>Cytophagales</taxon>
        <taxon>Cyclobacteriaceae</taxon>
        <taxon>Cyclobacterium</taxon>
    </lineage>
</organism>
<keyword evidence="1" id="KW-1133">Transmembrane helix</keyword>
<dbReference type="AlphaFoldDB" id="A0A1M7NEY8"/>
<evidence type="ECO:0008006" key="4">
    <source>
        <dbReference type="Google" id="ProtNLM"/>
    </source>
</evidence>
<feature type="transmembrane region" description="Helical" evidence="1">
    <location>
        <begin position="300"/>
        <end position="319"/>
    </location>
</feature>
<feature type="transmembrane region" description="Helical" evidence="1">
    <location>
        <begin position="168"/>
        <end position="195"/>
    </location>
</feature>
<feature type="transmembrane region" description="Helical" evidence="1">
    <location>
        <begin position="137"/>
        <end position="156"/>
    </location>
</feature>
<dbReference type="RefSeq" id="WP_073094502.1">
    <property type="nucleotide sequence ID" value="NZ_FRCY01000005.1"/>
</dbReference>
<name>A0A1M7NEY8_9BACT</name>
<protein>
    <recommendedName>
        <fullName evidence="4">Dolichyl-phosphate-mannose-protein mannosyltransferase</fullName>
    </recommendedName>
</protein>
<dbReference type="STRING" id="388280.SAMN04488057_105271"/>
<accession>A0A1M7NEY8</accession>
<dbReference type="EMBL" id="FRCY01000005">
    <property type="protein sequence ID" value="SHN02285.1"/>
    <property type="molecule type" value="Genomic_DNA"/>
</dbReference>
<evidence type="ECO:0000256" key="1">
    <source>
        <dbReference type="SAM" id="Phobius"/>
    </source>
</evidence>
<feature type="transmembrane region" description="Helical" evidence="1">
    <location>
        <begin position="20"/>
        <end position="41"/>
    </location>
</feature>
<feature type="transmembrane region" description="Helical" evidence="1">
    <location>
        <begin position="331"/>
        <end position="347"/>
    </location>
</feature>
<proteinExistence type="predicted"/>
<keyword evidence="1" id="KW-0472">Membrane</keyword>
<dbReference type="OrthoDB" id="838082at2"/>
<feature type="transmembrane region" description="Helical" evidence="1">
    <location>
        <begin position="115"/>
        <end position="131"/>
    </location>
</feature>
<evidence type="ECO:0000313" key="3">
    <source>
        <dbReference type="Proteomes" id="UP000184513"/>
    </source>
</evidence>
<sequence>MQKITPVHLPGIFRKKGAFFFIISGGFAMLFIVSIVSTWIFGPYLSPDTTGFFKITIGYYEPLASLSPFYPFLLANLPLSLIPIFDRVLVLNLLTALLAIYFVYTIASHAEKNKWMVFSLFGISLFSWWSFRVLGSAHADSIFYLQVLVWLHLFVWSEKNEKYYFPSMAVLSAIMVWTKVNSLFLIPLLFIWLIIDRDWRWSIVIVSLIVSWTLYSLVLPENILAFHFSAKENTSTGPLSYLILLYENLAGWMQVTAGLVFSDTLGQSIPRPVAFILGLAWAAFLLAYLVLNKHKRRNKTYLLLLFGATYTFCFLAFQQYSGYREVNYRTLFPYLLVISWSLWITLIRLNNKKLIIVLMVLIVGHTCTGHVLLWMRDDVYSLHIAKKTHHSELKHTIEEVLTNSHREIRTDAPQKLMLSFPDLRVLPVLPTSVFIEGKNYALSNEESLLARDQALNALLEDRAVIVLFAPDEYWQRISERADVAAILTGEGTILYLDTLP</sequence>
<feature type="transmembrane region" description="Helical" evidence="1">
    <location>
        <begin position="84"/>
        <end position="103"/>
    </location>
</feature>
<reference evidence="2 3" key="1">
    <citation type="submission" date="2016-11" db="EMBL/GenBank/DDBJ databases">
        <authorList>
            <person name="Jaros S."/>
            <person name="Januszkiewicz K."/>
            <person name="Wedrychowicz H."/>
        </authorList>
    </citation>
    <scope>NUCLEOTIDE SEQUENCE [LARGE SCALE GENOMIC DNA]</scope>
    <source>
        <strain evidence="2 3">CGMCC 1.6102</strain>
    </source>
</reference>
<feature type="transmembrane region" description="Helical" evidence="1">
    <location>
        <begin position="273"/>
        <end position="291"/>
    </location>
</feature>
<keyword evidence="1" id="KW-0812">Transmembrane</keyword>
<evidence type="ECO:0000313" key="2">
    <source>
        <dbReference type="EMBL" id="SHN02285.1"/>
    </source>
</evidence>
<keyword evidence="3" id="KW-1185">Reference proteome</keyword>
<gene>
    <name evidence="2" type="ORF">SAMN04488057_105271</name>
</gene>
<dbReference type="Proteomes" id="UP000184513">
    <property type="component" value="Unassembled WGS sequence"/>
</dbReference>
<feature type="transmembrane region" description="Helical" evidence="1">
    <location>
        <begin position="354"/>
        <end position="375"/>
    </location>
</feature>
<feature type="transmembrane region" description="Helical" evidence="1">
    <location>
        <begin position="201"/>
        <end position="218"/>
    </location>
</feature>